<reference evidence="1 2" key="3">
    <citation type="journal article" date="2015" name="Genome Announc.">
        <title>Draft Genome Sequence of the Archiascomycetous Yeast Saitoella complicata.</title>
        <authorList>
            <person name="Yamauchi K."/>
            <person name="Kondo S."/>
            <person name="Hamamoto M."/>
            <person name="Takahashi Y."/>
            <person name="Ogura Y."/>
            <person name="Hayashi T."/>
            <person name="Nishida H."/>
        </authorList>
    </citation>
    <scope>NUCLEOTIDE SEQUENCE [LARGE SCALE GENOMIC DNA]</scope>
    <source>
        <strain evidence="1 2">NRRL Y-17804</strain>
    </source>
</reference>
<reference evidence="1 2" key="1">
    <citation type="journal article" date="2011" name="J. Gen. Appl. Microbiol.">
        <title>Draft genome sequencing of the enigmatic yeast Saitoella complicata.</title>
        <authorList>
            <person name="Nishida H."/>
            <person name="Hamamoto M."/>
            <person name="Sugiyama J."/>
        </authorList>
    </citation>
    <scope>NUCLEOTIDE SEQUENCE [LARGE SCALE GENOMIC DNA]</scope>
    <source>
        <strain evidence="1 2">NRRL Y-17804</strain>
    </source>
</reference>
<accession>A0A0E9NFV7</accession>
<organism evidence="1 2">
    <name type="scientific">Saitoella complicata (strain BCRC 22490 / CBS 7301 / JCM 7358 / NBRC 10748 / NRRL Y-17804)</name>
    <dbReference type="NCBI Taxonomy" id="698492"/>
    <lineage>
        <taxon>Eukaryota</taxon>
        <taxon>Fungi</taxon>
        <taxon>Dikarya</taxon>
        <taxon>Ascomycota</taxon>
        <taxon>Taphrinomycotina</taxon>
        <taxon>Taphrinomycotina incertae sedis</taxon>
        <taxon>Saitoella</taxon>
    </lineage>
</organism>
<dbReference type="EMBL" id="BACD03000014">
    <property type="protein sequence ID" value="GAO48295.1"/>
    <property type="molecule type" value="Genomic_DNA"/>
</dbReference>
<name>A0A0E9NFV7_SAICN</name>
<comment type="caution">
    <text evidence="1">The sequence shown here is derived from an EMBL/GenBank/DDBJ whole genome shotgun (WGS) entry which is preliminary data.</text>
</comment>
<gene>
    <name evidence="1" type="ORF">G7K_2473-t1</name>
</gene>
<proteinExistence type="predicted"/>
<protein>
    <submittedName>
        <fullName evidence="1">Uncharacterized protein</fullName>
    </submittedName>
</protein>
<evidence type="ECO:0000313" key="1">
    <source>
        <dbReference type="EMBL" id="GAO48295.1"/>
    </source>
</evidence>
<reference evidence="1 2" key="2">
    <citation type="journal article" date="2014" name="J. Gen. Appl. Microbiol.">
        <title>The early diverging ascomycetous budding yeast Saitoella complicata has three histone deacetylases belonging to the Clr6, Hos2, and Rpd3 lineages.</title>
        <authorList>
            <person name="Nishida H."/>
            <person name="Matsumoto T."/>
            <person name="Kondo S."/>
            <person name="Hamamoto M."/>
            <person name="Yoshikawa H."/>
        </authorList>
    </citation>
    <scope>NUCLEOTIDE SEQUENCE [LARGE SCALE GENOMIC DNA]</scope>
    <source>
        <strain evidence="1 2">NRRL Y-17804</strain>
    </source>
</reference>
<evidence type="ECO:0000313" key="2">
    <source>
        <dbReference type="Proteomes" id="UP000033140"/>
    </source>
</evidence>
<keyword evidence="2" id="KW-1185">Reference proteome</keyword>
<sequence length="108" mass="12487">MFVVVSPAAMLRLCTFPVRLSLLQLLNPMTRASSMNMTDFMIMLDHLWPRLMNLGKLGYEVQKSKERLGINDGKGCDSFFKSLQSLRKHCPDWLRKIKINEDINIIIC</sequence>
<dbReference type="AlphaFoldDB" id="A0A0E9NFV7"/>
<dbReference type="Proteomes" id="UP000033140">
    <property type="component" value="Unassembled WGS sequence"/>
</dbReference>